<evidence type="ECO:0000256" key="3">
    <source>
        <dbReference type="ARBA" id="ARBA00012662"/>
    </source>
</evidence>
<dbReference type="RefSeq" id="WP_119049663.1">
    <property type="nucleotide sequence ID" value="NZ_CP032157.1"/>
</dbReference>
<dbReference type="PANTHER" id="PTHR10030">
    <property type="entry name" value="ALPHA-L-FUCOSIDASE"/>
    <property type="match status" value="1"/>
</dbReference>
<keyword evidence="4 8" id="KW-0732">Signal</keyword>
<dbReference type="Pfam" id="PF01120">
    <property type="entry name" value="Alpha_L_fucos"/>
    <property type="match status" value="1"/>
</dbReference>
<dbReference type="PIRSF" id="PIRSF001092">
    <property type="entry name" value="Alpha-L-fucosidase"/>
    <property type="match status" value="1"/>
</dbReference>
<dbReference type="OrthoDB" id="107551at2"/>
<accession>A0A3B7MHZ1</accession>
<comment type="function">
    <text evidence="1">Alpha-L-fucosidase is responsible for hydrolyzing the alpha-1,6-linked fucose joined to the reducing-end N-acetylglucosamine of the carbohydrate moieties of glycoproteins.</text>
</comment>
<dbReference type="Gene3D" id="3.20.20.80">
    <property type="entry name" value="Glycosidases"/>
    <property type="match status" value="1"/>
</dbReference>
<name>A0A3B7MHZ1_9BACT</name>
<dbReference type="SUPFAM" id="SSF51445">
    <property type="entry name" value="(Trans)glycosidases"/>
    <property type="match status" value="1"/>
</dbReference>
<dbReference type="GO" id="GO:0006004">
    <property type="term" value="P:fucose metabolic process"/>
    <property type="evidence" value="ECO:0007669"/>
    <property type="project" value="InterPro"/>
</dbReference>
<feature type="site" description="May be important for catalysis" evidence="7">
    <location>
        <position position="285"/>
    </location>
</feature>
<keyword evidence="11" id="KW-1185">Reference proteome</keyword>
<evidence type="ECO:0000256" key="6">
    <source>
        <dbReference type="ARBA" id="ARBA00023295"/>
    </source>
</evidence>
<evidence type="ECO:0000256" key="4">
    <source>
        <dbReference type="ARBA" id="ARBA00022729"/>
    </source>
</evidence>
<sequence length="442" mass="50479">MIRLTIAFLFVFLSLTGFSQSTYTPSPQNMDSRKWFDSARFGMFIHWGASSVLGHGEWVMNQRNIQVPEYRRLINIFNPISFDAKTWVSTAKAAGMQYITLITRHHDGFSLWDTKQSDWSIMGTPYGKDVVKQMADECHRQGIKLFFYYSLLDWYRTDYQYETGRTGKGTGRTEKSNWPSYINFMKAQLTELLTNYGEVAGIWFDGHWDQLENDHNKTAVSKVDWKYDEIYSLIHRLQPQCLISNNHHLAPIPGEDFQAFEKDLPGGNTTGFGGASVSKLPLETCETINDSWGFNITDRNYKSNKALIHYLVKAAGHNANFLLNIGPMPNGVIQPEFTERLNAMGQWLKQYGETIYGTKGGAIAPQDWGAVTEKGNTVYLHLLKAPEEKLFLKFPYKIKSIKSFAGKSPVKYQVLADSYVVIDVKAIPKEEYDTVLEVEVTR</sequence>
<dbReference type="InterPro" id="IPR057739">
    <property type="entry name" value="Glyco_hydro_29_N"/>
</dbReference>
<protein>
    <recommendedName>
        <fullName evidence="3">alpha-L-fucosidase</fullName>
        <ecNumber evidence="3">3.2.1.51</ecNumber>
    </recommendedName>
</protein>
<reference evidence="10 11" key="1">
    <citation type="submission" date="2018-09" db="EMBL/GenBank/DDBJ databases">
        <title>Genome sequencing of strain 6GH32-13.</title>
        <authorList>
            <person name="Weon H.-Y."/>
            <person name="Heo J."/>
            <person name="Kwon S.-W."/>
        </authorList>
    </citation>
    <scope>NUCLEOTIDE SEQUENCE [LARGE SCALE GENOMIC DNA]</scope>
    <source>
        <strain evidence="10 11">5GH32-13</strain>
    </source>
</reference>
<evidence type="ECO:0000259" key="9">
    <source>
        <dbReference type="Pfam" id="PF01120"/>
    </source>
</evidence>
<dbReference type="GO" id="GO:0005764">
    <property type="term" value="C:lysosome"/>
    <property type="evidence" value="ECO:0007669"/>
    <property type="project" value="TreeGrafter"/>
</dbReference>
<dbReference type="Proteomes" id="UP000263900">
    <property type="component" value="Chromosome"/>
</dbReference>
<dbReference type="InterPro" id="IPR017853">
    <property type="entry name" value="GH"/>
</dbReference>
<dbReference type="SMART" id="SM00812">
    <property type="entry name" value="Alpha_L_fucos"/>
    <property type="match status" value="1"/>
</dbReference>
<dbReference type="KEGG" id="pseg:D3H65_07475"/>
<gene>
    <name evidence="10" type="ORF">D3H65_07475</name>
</gene>
<feature type="domain" description="Glycoside hydrolase family 29 N-terminal" evidence="9">
    <location>
        <begin position="19"/>
        <end position="353"/>
    </location>
</feature>
<dbReference type="InterPro" id="IPR016286">
    <property type="entry name" value="FUC_metazoa-typ"/>
</dbReference>
<dbReference type="AlphaFoldDB" id="A0A3B7MHZ1"/>
<dbReference type="GO" id="GO:0016139">
    <property type="term" value="P:glycoside catabolic process"/>
    <property type="evidence" value="ECO:0007669"/>
    <property type="project" value="TreeGrafter"/>
</dbReference>
<proteinExistence type="inferred from homology"/>
<comment type="similarity">
    <text evidence="2">Belongs to the glycosyl hydrolase 29 family.</text>
</comment>
<dbReference type="GO" id="GO:0004560">
    <property type="term" value="F:alpha-L-fucosidase activity"/>
    <property type="evidence" value="ECO:0007669"/>
    <property type="project" value="InterPro"/>
</dbReference>
<evidence type="ECO:0000313" key="11">
    <source>
        <dbReference type="Proteomes" id="UP000263900"/>
    </source>
</evidence>
<evidence type="ECO:0000256" key="2">
    <source>
        <dbReference type="ARBA" id="ARBA00007951"/>
    </source>
</evidence>
<dbReference type="EC" id="3.2.1.51" evidence="3"/>
<organism evidence="10 11">
    <name type="scientific">Paraflavitalea soli</name>
    <dbReference type="NCBI Taxonomy" id="2315862"/>
    <lineage>
        <taxon>Bacteria</taxon>
        <taxon>Pseudomonadati</taxon>
        <taxon>Bacteroidota</taxon>
        <taxon>Chitinophagia</taxon>
        <taxon>Chitinophagales</taxon>
        <taxon>Chitinophagaceae</taxon>
        <taxon>Paraflavitalea</taxon>
    </lineage>
</organism>
<evidence type="ECO:0000256" key="1">
    <source>
        <dbReference type="ARBA" id="ARBA00004071"/>
    </source>
</evidence>
<keyword evidence="5" id="KW-0378">Hydrolase</keyword>
<dbReference type="PANTHER" id="PTHR10030:SF37">
    <property type="entry name" value="ALPHA-L-FUCOSIDASE-RELATED"/>
    <property type="match status" value="1"/>
</dbReference>
<dbReference type="PRINTS" id="PR00741">
    <property type="entry name" value="GLHYDRLASE29"/>
</dbReference>
<feature type="signal peptide" evidence="8">
    <location>
        <begin position="1"/>
        <end position="19"/>
    </location>
</feature>
<dbReference type="InterPro" id="IPR000933">
    <property type="entry name" value="Glyco_hydro_29"/>
</dbReference>
<evidence type="ECO:0000256" key="7">
    <source>
        <dbReference type="PIRSR" id="PIRSR001092-1"/>
    </source>
</evidence>
<keyword evidence="6" id="KW-0326">Glycosidase</keyword>
<evidence type="ECO:0000256" key="5">
    <source>
        <dbReference type="ARBA" id="ARBA00022801"/>
    </source>
</evidence>
<evidence type="ECO:0000256" key="8">
    <source>
        <dbReference type="SAM" id="SignalP"/>
    </source>
</evidence>
<evidence type="ECO:0000313" key="10">
    <source>
        <dbReference type="EMBL" id="AXY73828.1"/>
    </source>
</evidence>
<feature type="chain" id="PRO_5017615390" description="alpha-L-fucosidase" evidence="8">
    <location>
        <begin position="20"/>
        <end position="442"/>
    </location>
</feature>
<dbReference type="EMBL" id="CP032157">
    <property type="protein sequence ID" value="AXY73828.1"/>
    <property type="molecule type" value="Genomic_DNA"/>
</dbReference>